<dbReference type="InterPro" id="IPR044730">
    <property type="entry name" value="RNase_H-like_dom_plant"/>
</dbReference>
<dbReference type="InterPro" id="IPR051912">
    <property type="entry name" value="Alkylbase_DNA_Glycosylase/TA"/>
</dbReference>
<dbReference type="InterPro" id="IPR036397">
    <property type="entry name" value="RNaseH_sf"/>
</dbReference>
<organism evidence="5 6">
    <name type="scientific">Dipteronia sinensis</name>
    <dbReference type="NCBI Taxonomy" id="43782"/>
    <lineage>
        <taxon>Eukaryota</taxon>
        <taxon>Viridiplantae</taxon>
        <taxon>Streptophyta</taxon>
        <taxon>Embryophyta</taxon>
        <taxon>Tracheophyta</taxon>
        <taxon>Spermatophyta</taxon>
        <taxon>Magnoliopsida</taxon>
        <taxon>eudicotyledons</taxon>
        <taxon>Gunneridae</taxon>
        <taxon>Pentapetalae</taxon>
        <taxon>rosids</taxon>
        <taxon>malvids</taxon>
        <taxon>Sapindales</taxon>
        <taxon>Sapindaceae</taxon>
        <taxon>Hippocastanoideae</taxon>
        <taxon>Acereae</taxon>
        <taxon>Dipteronia</taxon>
    </lineage>
</organism>
<dbReference type="GO" id="GO:0032993">
    <property type="term" value="C:protein-DNA complex"/>
    <property type="evidence" value="ECO:0007669"/>
    <property type="project" value="TreeGrafter"/>
</dbReference>
<dbReference type="GO" id="GO:0005634">
    <property type="term" value="C:nucleus"/>
    <property type="evidence" value="ECO:0007669"/>
    <property type="project" value="TreeGrafter"/>
</dbReference>
<feature type="domain" description="HhH-GPD" evidence="4">
    <location>
        <begin position="106"/>
        <end position="261"/>
    </location>
</feature>
<dbReference type="InterPro" id="IPR012337">
    <property type="entry name" value="RNaseH-like_sf"/>
</dbReference>
<comment type="similarity">
    <text evidence="1">Belongs to the alkylbase DNA glycosidase AlkA family.</text>
</comment>
<dbReference type="Pfam" id="PF13456">
    <property type="entry name" value="RVT_3"/>
    <property type="match status" value="1"/>
</dbReference>
<evidence type="ECO:0000256" key="3">
    <source>
        <dbReference type="ARBA" id="ARBA00023204"/>
    </source>
</evidence>
<evidence type="ECO:0000313" key="6">
    <source>
        <dbReference type="Proteomes" id="UP001281410"/>
    </source>
</evidence>
<dbReference type="Gene3D" id="1.10.1670.40">
    <property type="match status" value="1"/>
</dbReference>
<dbReference type="SMART" id="SM00478">
    <property type="entry name" value="ENDO3c"/>
    <property type="match status" value="1"/>
</dbReference>
<keyword evidence="2" id="KW-0227">DNA damage</keyword>
<evidence type="ECO:0000256" key="1">
    <source>
        <dbReference type="ARBA" id="ARBA00010817"/>
    </source>
</evidence>
<dbReference type="InterPro" id="IPR011257">
    <property type="entry name" value="DNA_glycosylase"/>
</dbReference>
<evidence type="ECO:0000313" key="5">
    <source>
        <dbReference type="EMBL" id="KAK3224127.1"/>
    </source>
</evidence>
<dbReference type="GO" id="GO:0004523">
    <property type="term" value="F:RNA-DNA hybrid ribonuclease activity"/>
    <property type="evidence" value="ECO:0007669"/>
    <property type="project" value="InterPro"/>
</dbReference>
<dbReference type="InterPro" id="IPR003265">
    <property type="entry name" value="HhH-GPD_domain"/>
</dbReference>
<dbReference type="InterPro" id="IPR002156">
    <property type="entry name" value="RNaseH_domain"/>
</dbReference>
<dbReference type="EMBL" id="JANJYJ010000003">
    <property type="protein sequence ID" value="KAK3224127.1"/>
    <property type="molecule type" value="Genomic_DNA"/>
</dbReference>
<protein>
    <recommendedName>
        <fullName evidence="4">HhH-GPD domain-containing protein</fullName>
    </recommendedName>
</protein>
<dbReference type="Gene3D" id="1.10.340.30">
    <property type="entry name" value="Hypothetical protein, domain 2"/>
    <property type="match status" value="1"/>
</dbReference>
<dbReference type="GO" id="GO:0008725">
    <property type="term" value="F:DNA-3-methyladenine glycosylase activity"/>
    <property type="evidence" value="ECO:0007669"/>
    <property type="project" value="TreeGrafter"/>
</dbReference>
<proteinExistence type="inferred from homology"/>
<evidence type="ECO:0000256" key="2">
    <source>
        <dbReference type="ARBA" id="ARBA00022763"/>
    </source>
</evidence>
<dbReference type="FunFam" id="1.10.340.30:FF:000004">
    <property type="entry name" value="DNA-3-methyladenine glycosylase II"/>
    <property type="match status" value="1"/>
</dbReference>
<dbReference type="GO" id="GO:0032131">
    <property type="term" value="F:alkylated DNA binding"/>
    <property type="evidence" value="ECO:0007669"/>
    <property type="project" value="TreeGrafter"/>
</dbReference>
<dbReference type="CDD" id="cd00056">
    <property type="entry name" value="ENDO3c"/>
    <property type="match status" value="1"/>
</dbReference>
<dbReference type="Gene3D" id="3.30.420.10">
    <property type="entry name" value="Ribonuclease H-like superfamily/Ribonuclease H"/>
    <property type="match status" value="1"/>
</dbReference>
<evidence type="ECO:0000259" key="4">
    <source>
        <dbReference type="SMART" id="SM00478"/>
    </source>
</evidence>
<dbReference type="PANTHER" id="PTHR43003">
    <property type="entry name" value="DNA-3-METHYLADENINE GLYCOSYLASE"/>
    <property type="match status" value="1"/>
</dbReference>
<dbReference type="PANTHER" id="PTHR43003:SF8">
    <property type="entry name" value="HHH-GPD DOMAIN-CONTAINING PROTEIN"/>
    <property type="match status" value="1"/>
</dbReference>
<keyword evidence="6" id="KW-1185">Reference proteome</keyword>
<dbReference type="GO" id="GO:0006307">
    <property type="term" value="P:DNA alkylation repair"/>
    <property type="evidence" value="ECO:0007669"/>
    <property type="project" value="TreeGrafter"/>
</dbReference>
<keyword evidence="3" id="KW-0234">DNA repair</keyword>
<dbReference type="Pfam" id="PF00730">
    <property type="entry name" value="HhH-GPD"/>
    <property type="match status" value="1"/>
</dbReference>
<dbReference type="CDD" id="cd06222">
    <property type="entry name" value="RNase_H_like"/>
    <property type="match status" value="1"/>
</dbReference>
<dbReference type="Proteomes" id="UP001281410">
    <property type="component" value="Unassembled WGS sequence"/>
</dbReference>
<dbReference type="SUPFAM" id="SSF53098">
    <property type="entry name" value="Ribonuclease H-like"/>
    <property type="match status" value="1"/>
</dbReference>
<name>A0AAE0AV31_9ROSI</name>
<gene>
    <name evidence="5" type="ORF">Dsin_011152</name>
</gene>
<dbReference type="GO" id="GO:0043916">
    <property type="term" value="F:DNA-7-methylguanine glycosylase activity"/>
    <property type="evidence" value="ECO:0007669"/>
    <property type="project" value="TreeGrafter"/>
</dbReference>
<accession>A0AAE0AV31</accession>
<sequence length="523" mass="58375">MKRPSKIITTVNEISQNPSNSSTIPFRPQKIRKLISKTPANNNPINPHNPPKIVKPLTFQGEIDLALQYLRGTDPLLATLIDQHRPPTFDSSPPSPPFLSLAKSILYQQLAVKAAKSIYNRFLSLIGGEESVLPDAVLSISPRQLRQIGISQRKASYLHDLADKYVTGVLSDDSILEMDDEMLFERLTSVKGIGPWTVHMFMIFSLHKPDVLPVSDLGVRKGVKALYGLNQLPGDLKMEEVCEKWRPYRSVGSWYMWRLMEAKGAKGTSSNVDAVAASPESVDHASWGCERNLLCRYQCQFIRELQRFRNIDFCDRILWVMSVQGVEMGMRFILTVWLSVSRGNTVKKGNKDSNQTWVVPRLGSFKRNVDVALNTSHGRFGAGLVFRNDRGSIVDAAAVRLNGSGSVEVAEAGAILEGFSLAVEKGWFPLSIESDALVLVNLCNGKASSWIDIDNVIQDIQMLLIRYRDASISFVPRYCNNVAHNAARFAVSLYDYVFCYNSLPIWMVELACSDVNSFPLAEG</sequence>
<reference evidence="5" key="1">
    <citation type="journal article" date="2023" name="Plant J.">
        <title>Genome sequences and population genomics provide insights into the demographic history, inbreeding, and mutation load of two 'living fossil' tree species of Dipteronia.</title>
        <authorList>
            <person name="Feng Y."/>
            <person name="Comes H.P."/>
            <person name="Chen J."/>
            <person name="Zhu S."/>
            <person name="Lu R."/>
            <person name="Zhang X."/>
            <person name="Li P."/>
            <person name="Qiu J."/>
            <person name="Olsen K.M."/>
            <person name="Qiu Y."/>
        </authorList>
    </citation>
    <scope>NUCLEOTIDE SEQUENCE</scope>
    <source>
        <strain evidence="5">NBL</strain>
    </source>
</reference>
<comment type="caution">
    <text evidence="5">The sequence shown here is derived from an EMBL/GenBank/DDBJ whole genome shotgun (WGS) entry which is preliminary data.</text>
</comment>
<dbReference type="GO" id="GO:0006285">
    <property type="term" value="P:base-excision repair, AP site formation"/>
    <property type="evidence" value="ECO:0007669"/>
    <property type="project" value="TreeGrafter"/>
</dbReference>
<dbReference type="AlphaFoldDB" id="A0AAE0AV31"/>
<dbReference type="SUPFAM" id="SSF48150">
    <property type="entry name" value="DNA-glycosylase"/>
    <property type="match status" value="1"/>
</dbReference>